<feature type="chain" id="PRO_5036266724" evidence="1">
    <location>
        <begin position="20"/>
        <end position="484"/>
    </location>
</feature>
<evidence type="ECO:0000313" key="4">
    <source>
        <dbReference type="Proteomes" id="UP000630445"/>
    </source>
</evidence>
<keyword evidence="4" id="KW-1185">Reference proteome</keyword>
<proteinExistence type="predicted"/>
<dbReference type="Proteomes" id="UP000630445">
    <property type="component" value="Unassembled WGS sequence"/>
</dbReference>
<reference evidence="3" key="1">
    <citation type="submission" date="2020-06" db="EMBL/GenBank/DDBJ databases">
        <title>Draft genome sequences of strains closely related to Aspergillus parafelis and Aspergillus hiratsukae.</title>
        <authorList>
            <person name="Dos Santos R.A.C."/>
            <person name="Rivero-Menendez O."/>
            <person name="Steenwyk J.L."/>
            <person name="Mead M.E."/>
            <person name="Goldman G.H."/>
            <person name="Alastruey-Izquierdo A."/>
            <person name="Rokas A."/>
        </authorList>
    </citation>
    <scope>NUCLEOTIDE SEQUENCE</scope>
    <source>
        <strain evidence="2">CNM-CM5793</strain>
        <strain evidence="3">CNM-CM6106</strain>
    </source>
</reference>
<evidence type="ECO:0000313" key="5">
    <source>
        <dbReference type="Proteomes" id="UP000662466"/>
    </source>
</evidence>
<dbReference type="Proteomes" id="UP000662466">
    <property type="component" value="Unassembled WGS sequence"/>
</dbReference>
<feature type="signal peptide" evidence="1">
    <location>
        <begin position="1"/>
        <end position="19"/>
    </location>
</feature>
<dbReference type="EMBL" id="JACBAF010002007">
    <property type="protein sequence ID" value="KAF7170076.1"/>
    <property type="molecule type" value="Genomic_DNA"/>
</dbReference>
<organism evidence="3 5">
    <name type="scientific">Aspergillus hiratsukae</name>
    <dbReference type="NCBI Taxonomy" id="1194566"/>
    <lineage>
        <taxon>Eukaryota</taxon>
        <taxon>Fungi</taxon>
        <taxon>Dikarya</taxon>
        <taxon>Ascomycota</taxon>
        <taxon>Pezizomycotina</taxon>
        <taxon>Eurotiomycetes</taxon>
        <taxon>Eurotiomycetidae</taxon>
        <taxon>Eurotiales</taxon>
        <taxon>Aspergillaceae</taxon>
        <taxon>Aspergillus</taxon>
        <taxon>Aspergillus subgen. Fumigati</taxon>
    </lineage>
</organism>
<dbReference type="EMBL" id="JACBAD010001842">
    <property type="protein sequence ID" value="KAF7131437.1"/>
    <property type="molecule type" value="Genomic_DNA"/>
</dbReference>
<name>A0A8H6QDL7_9EURO</name>
<accession>A0A8H6QDL7</accession>
<protein>
    <submittedName>
        <fullName evidence="3">Uncharacterized protein</fullName>
    </submittedName>
</protein>
<evidence type="ECO:0000256" key="1">
    <source>
        <dbReference type="SAM" id="SignalP"/>
    </source>
</evidence>
<keyword evidence="1" id="KW-0732">Signal</keyword>
<comment type="caution">
    <text evidence="3">The sequence shown here is derived from an EMBL/GenBank/DDBJ whole genome shotgun (WGS) entry which is preliminary data.</text>
</comment>
<sequence length="484" mass="51188">MPSLSQILSAALAITAVNAAMGPAFSTGPVASNSFIREATSTLVVPSLVSNNRGDLSLWVGMGTSNGDLIQSIAEKWQSNGWTAYAYTLMSTGPNGQYPIQAPGGSANPGDHITMHYKFDDATGNYTHDGHALGWGSAVECAATDCGTVGAHSWIDTKIILDVADPNYKNTNGKGQGVTGEMSTSDGGKTWTVCSSFGTLNRFGAHSEHERITRAALHCSGTSSDGTCFEPDSLDKLAGKTGTWGAVGAPDWNDLCTPEAHFDDADFSDTPGYPQSREQATEALERTIAYLHGRLDEALAAASGMLNHDSQIAVETGLPLVCDFLKGLCQGTDPKAAGNAKCSVLAGFGAALHGFQDFYSHSNWGDSELTSDAVDTPGLRQVEPAPFLDVWASKGLSNANIPENLTTECYHDPVTDSPNCSDRITHKTLNKDLGIIDPVSGATSSPTTERGQYDGNFNAAVQLAIQETRRQWSNFTEQLVSTYG</sequence>
<dbReference type="OrthoDB" id="5086500at2759"/>
<dbReference type="AlphaFoldDB" id="A0A8H6QDL7"/>
<evidence type="ECO:0000313" key="3">
    <source>
        <dbReference type="EMBL" id="KAF7170076.1"/>
    </source>
</evidence>
<evidence type="ECO:0000313" key="2">
    <source>
        <dbReference type="EMBL" id="KAF7131437.1"/>
    </source>
</evidence>
<gene>
    <name evidence="2" type="ORF">CNMCM5793_004608</name>
    <name evidence="3" type="ORF">CNMCM6106_004899</name>
</gene>